<accession>A0A9Q1IF09</accession>
<sequence length="75" mass="8945">MQELCGSCCCHGPPLENRQELLFILLRRQAHYRLQQLYVPTQQFQWRNQVHLEIGKVLFRSTCQHLEAIRQCHGL</sequence>
<organism evidence="1 2">
    <name type="scientific">Synaphobranchus kaupii</name>
    <name type="common">Kaup's arrowtooth eel</name>
    <dbReference type="NCBI Taxonomy" id="118154"/>
    <lineage>
        <taxon>Eukaryota</taxon>
        <taxon>Metazoa</taxon>
        <taxon>Chordata</taxon>
        <taxon>Craniata</taxon>
        <taxon>Vertebrata</taxon>
        <taxon>Euteleostomi</taxon>
        <taxon>Actinopterygii</taxon>
        <taxon>Neopterygii</taxon>
        <taxon>Teleostei</taxon>
        <taxon>Anguilliformes</taxon>
        <taxon>Synaphobranchidae</taxon>
        <taxon>Synaphobranchus</taxon>
    </lineage>
</organism>
<protein>
    <submittedName>
        <fullName evidence="1">Uncharacterized protein</fullName>
    </submittedName>
</protein>
<dbReference type="AlphaFoldDB" id="A0A9Q1IF09"/>
<keyword evidence="2" id="KW-1185">Reference proteome</keyword>
<comment type="caution">
    <text evidence="1">The sequence shown here is derived from an EMBL/GenBank/DDBJ whole genome shotgun (WGS) entry which is preliminary data.</text>
</comment>
<evidence type="ECO:0000313" key="1">
    <source>
        <dbReference type="EMBL" id="KAJ8337277.1"/>
    </source>
</evidence>
<dbReference type="EMBL" id="JAINUF010000019">
    <property type="protein sequence ID" value="KAJ8337277.1"/>
    <property type="molecule type" value="Genomic_DNA"/>
</dbReference>
<reference evidence="1" key="1">
    <citation type="journal article" date="2023" name="Science">
        <title>Genome structures resolve the early diversification of teleost fishes.</title>
        <authorList>
            <person name="Parey E."/>
            <person name="Louis A."/>
            <person name="Montfort J."/>
            <person name="Bouchez O."/>
            <person name="Roques C."/>
            <person name="Iampietro C."/>
            <person name="Lluch J."/>
            <person name="Castinel A."/>
            <person name="Donnadieu C."/>
            <person name="Desvignes T."/>
            <person name="Floi Bucao C."/>
            <person name="Jouanno E."/>
            <person name="Wen M."/>
            <person name="Mejri S."/>
            <person name="Dirks R."/>
            <person name="Jansen H."/>
            <person name="Henkel C."/>
            <person name="Chen W.J."/>
            <person name="Zahm M."/>
            <person name="Cabau C."/>
            <person name="Klopp C."/>
            <person name="Thompson A.W."/>
            <person name="Robinson-Rechavi M."/>
            <person name="Braasch I."/>
            <person name="Lecointre G."/>
            <person name="Bobe J."/>
            <person name="Postlethwait J.H."/>
            <person name="Berthelot C."/>
            <person name="Roest Crollius H."/>
            <person name="Guiguen Y."/>
        </authorList>
    </citation>
    <scope>NUCLEOTIDE SEQUENCE</scope>
    <source>
        <strain evidence="1">WJC10195</strain>
    </source>
</reference>
<evidence type="ECO:0000313" key="2">
    <source>
        <dbReference type="Proteomes" id="UP001152622"/>
    </source>
</evidence>
<name>A0A9Q1IF09_SYNKA</name>
<gene>
    <name evidence="1" type="ORF">SKAU_G00384970</name>
</gene>
<proteinExistence type="predicted"/>
<dbReference type="Proteomes" id="UP001152622">
    <property type="component" value="Chromosome 19"/>
</dbReference>